<dbReference type="AlphaFoldDB" id="A0A975SNH1"/>
<dbReference type="InterPro" id="IPR003607">
    <property type="entry name" value="HD/PDEase_dom"/>
</dbReference>
<dbReference type="InterPro" id="IPR037522">
    <property type="entry name" value="HD_GYP_dom"/>
</dbReference>
<keyword evidence="5" id="KW-1185">Reference proteome</keyword>
<dbReference type="PROSITE" id="PS50110">
    <property type="entry name" value="RESPONSE_REGULATORY"/>
    <property type="match status" value="1"/>
</dbReference>
<proteinExistence type="predicted"/>
<dbReference type="PANTHER" id="PTHR45228">
    <property type="entry name" value="CYCLIC DI-GMP PHOSPHODIESTERASE TM_0186-RELATED"/>
    <property type="match status" value="1"/>
</dbReference>
<dbReference type="PROSITE" id="PS51832">
    <property type="entry name" value="HD_GYP"/>
    <property type="match status" value="1"/>
</dbReference>
<dbReference type="Proteomes" id="UP000683428">
    <property type="component" value="Chromosome"/>
</dbReference>
<evidence type="ECO:0000313" key="4">
    <source>
        <dbReference type="EMBL" id="QWT49585.1"/>
    </source>
</evidence>
<protein>
    <submittedName>
        <fullName evidence="4">Response regulator</fullName>
    </submittedName>
</protein>
<reference evidence="4" key="1">
    <citation type="submission" date="2020-11" db="EMBL/GenBank/DDBJ databases">
        <title>Azospira inquinata sp. nov.</title>
        <authorList>
            <person name="Moe W.M."/>
            <person name="Mikes M.C."/>
        </authorList>
    </citation>
    <scope>NUCLEOTIDE SEQUENCE</scope>
    <source>
        <strain evidence="4">Azo-3</strain>
    </source>
</reference>
<feature type="domain" description="Response regulatory" evidence="2">
    <location>
        <begin position="12"/>
        <end position="128"/>
    </location>
</feature>
<evidence type="ECO:0000259" key="3">
    <source>
        <dbReference type="PROSITE" id="PS51832"/>
    </source>
</evidence>
<dbReference type="Pfam" id="PF00072">
    <property type="entry name" value="Response_reg"/>
    <property type="match status" value="1"/>
</dbReference>
<keyword evidence="1" id="KW-0597">Phosphoprotein</keyword>
<name>A0A975SNH1_9RHOO</name>
<dbReference type="InterPro" id="IPR001789">
    <property type="entry name" value="Sig_transdc_resp-reg_receiver"/>
</dbReference>
<feature type="modified residue" description="4-aspartylphosphate" evidence="1">
    <location>
        <position position="61"/>
    </location>
</feature>
<dbReference type="EMBL" id="CP064782">
    <property type="protein sequence ID" value="QWT49585.1"/>
    <property type="molecule type" value="Genomic_DNA"/>
</dbReference>
<evidence type="ECO:0000313" key="5">
    <source>
        <dbReference type="Proteomes" id="UP000683428"/>
    </source>
</evidence>
<dbReference type="PANTHER" id="PTHR45228:SF5">
    <property type="entry name" value="CYCLIC DI-GMP PHOSPHODIESTERASE VC_1348-RELATED"/>
    <property type="match status" value="1"/>
</dbReference>
<dbReference type="Pfam" id="PF13487">
    <property type="entry name" value="HD_5"/>
    <property type="match status" value="1"/>
</dbReference>
<accession>A0A975SNH1</accession>
<dbReference type="GO" id="GO:0008081">
    <property type="term" value="F:phosphoric diester hydrolase activity"/>
    <property type="evidence" value="ECO:0007669"/>
    <property type="project" value="UniProtKB-ARBA"/>
</dbReference>
<dbReference type="GO" id="GO:0000160">
    <property type="term" value="P:phosphorelay signal transduction system"/>
    <property type="evidence" value="ECO:0007669"/>
    <property type="project" value="InterPro"/>
</dbReference>
<evidence type="ECO:0000256" key="1">
    <source>
        <dbReference type="PROSITE-ProRule" id="PRU00169"/>
    </source>
</evidence>
<dbReference type="RefSeq" id="WP_216126461.1">
    <property type="nucleotide sequence ID" value="NZ_CP064782.1"/>
</dbReference>
<evidence type="ECO:0000259" key="2">
    <source>
        <dbReference type="PROSITE" id="PS50110"/>
    </source>
</evidence>
<dbReference type="SMART" id="SM00448">
    <property type="entry name" value="REC"/>
    <property type="match status" value="1"/>
</dbReference>
<dbReference type="CDD" id="cd00077">
    <property type="entry name" value="HDc"/>
    <property type="match status" value="1"/>
</dbReference>
<organism evidence="4 5">
    <name type="scientific">Azospira inquinata</name>
    <dbReference type="NCBI Taxonomy" id="2785627"/>
    <lineage>
        <taxon>Bacteria</taxon>
        <taxon>Pseudomonadati</taxon>
        <taxon>Pseudomonadota</taxon>
        <taxon>Betaproteobacteria</taxon>
        <taxon>Rhodocyclales</taxon>
        <taxon>Rhodocyclaceae</taxon>
        <taxon>Azospira</taxon>
    </lineage>
</organism>
<dbReference type="KEGG" id="aiq:Azoinq_02940"/>
<gene>
    <name evidence="4" type="ORF">Azoinq_02940</name>
</gene>
<feature type="domain" description="HD-GYP" evidence="3">
    <location>
        <begin position="169"/>
        <end position="381"/>
    </location>
</feature>
<dbReference type="InterPro" id="IPR052020">
    <property type="entry name" value="Cyclic_di-GMP/3'3'-cGAMP_PDE"/>
</dbReference>
<dbReference type="SMART" id="SM00471">
    <property type="entry name" value="HDc"/>
    <property type="match status" value="1"/>
</dbReference>
<sequence length="381" mass="42469">MTPPPPLDREAHVIAVDDQVENLALLTELLSPHFTVHPLRDGEALLRYLEQDKPADLILLDVVMPGMGGYNACAHLQGDPRFKDIPVVFLTAMNAPEDEEKGLSLGAMDFITKPFSPAVVLARVRNHLHLSRATRLIRQQNHWLEEKVAERTRELQDKNQELEARSALISATRDATIGAFCALAETRDNETGAHIRRTQNYVRHLALSLRARPRYAEVLGDNTVDLLFKSAPLHDVGKVGIPDHILLKPGKLTPEEFTVMKTHTTLGRDAIRQAESQLGEDSSSFLSCAREIAYGHHEWWDGSGYPEGLSGEAIPLSARLMAVADVYDALISKRVYKAALAHEQAVEIMALDRGTHFDPEILDTFLDQSQAFQAIAQRYQD</sequence>